<dbReference type="InterPro" id="IPR050204">
    <property type="entry name" value="AraC_XylS_family_regulators"/>
</dbReference>
<sequence length="332" mass="36895">MATLAIASTDPVPREERLALWGEMVWQLLGRLRSTTEGDETFRGHLEYGDLGDLRLCRLAASRHRVMRTPQLIRLDDRGYYKMVIQVRGCATFEQDGRRVQLSPGEWSIYDTMRAYSVSNDKAVEQMVLLLPRECIATGEFDPAPLMVRRYSATRGVGRLACQLIDATFQELPNCGGDGGRGVADSIAALMRLALLEGSGRAGDLALAEGLRDRIKRHVAANLRDPGLSIERIATACGCSKRSVHMVFRDEGMTISDYIWRQRLARCRADLDNPALRGESITAIALAWGFNSPTHFSRAFRECYGVPPSHYRDAGLGGMMVEAEAAAQPYRQ</sequence>
<keyword evidence="2" id="KW-0238">DNA-binding</keyword>
<dbReference type="PRINTS" id="PR00032">
    <property type="entry name" value="HTHARAC"/>
</dbReference>
<dbReference type="GO" id="GO:0043565">
    <property type="term" value="F:sequence-specific DNA binding"/>
    <property type="evidence" value="ECO:0007669"/>
    <property type="project" value="InterPro"/>
</dbReference>
<dbReference type="EMBL" id="SNVV01000029">
    <property type="protein sequence ID" value="TDN45572.1"/>
    <property type="molecule type" value="Genomic_DNA"/>
</dbReference>
<dbReference type="SUPFAM" id="SSF46689">
    <property type="entry name" value="Homeodomain-like"/>
    <property type="match status" value="1"/>
</dbReference>
<comment type="caution">
    <text evidence="5">The sequence shown here is derived from an EMBL/GenBank/DDBJ whole genome shotgun (WGS) entry which is preliminary data.</text>
</comment>
<dbReference type="Proteomes" id="UP000295129">
    <property type="component" value="Unassembled WGS sequence"/>
</dbReference>
<feature type="domain" description="HTH araC/xylS-type" evidence="4">
    <location>
        <begin position="213"/>
        <end position="314"/>
    </location>
</feature>
<organism evidence="5 6">
    <name type="scientific">Azoarcus indigens</name>
    <dbReference type="NCBI Taxonomy" id="29545"/>
    <lineage>
        <taxon>Bacteria</taxon>
        <taxon>Pseudomonadati</taxon>
        <taxon>Pseudomonadota</taxon>
        <taxon>Betaproteobacteria</taxon>
        <taxon>Rhodocyclales</taxon>
        <taxon>Zoogloeaceae</taxon>
        <taxon>Azoarcus</taxon>
    </lineage>
</organism>
<dbReference type="PROSITE" id="PS01124">
    <property type="entry name" value="HTH_ARAC_FAMILY_2"/>
    <property type="match status" value="1"/>
</dbReference>
<keyword evidence="6" id="KW-1185">Reference proteome</keyword>
<dbReference type="Pfam" id="PF12833">
    <property type="entry name" value="HTH_18"/>
    <property type="match status" value="1"/>
</dbReference>
<dbReference type="AlphaFoldDB" id="A0A4V3BLB7"/>
<dbReference type="PANTHER" id="PTHR46796">
    <property type="entry name" value="HTH-TYPE TRANSCRIPTIONAL ACTIVATOR RHAS-RELATED"/>
    <property type="match status" value="1"/>
</dbReference>
<keyword evidence="3" id="KW-0804">Transcription</keyword>
<dbReference type="RefSeq" id="WP_162851811.1">
    <property type="nucleotide sequence ID" value="NZ_SNVV01000029.1"/>
</dbReference>
<gene>
    <name evidence="5" type="ORF">C7389_12925</name>
</gene>
<dbReference type="PANTHER" id="PTHR46796:SF6">
    <property type="entry name" value="ARAC SUBFAMILY"/>
    <property type="match status" value="1"/>
</dbReference>
<evidence type="ECO:0000256" key="3">
    <source>
        <dbReference type="ARBA" id="ARBA00023163"/>
    </source>
</evidence>
<dbReference type="Gene3D" id="1.10.10.60">
    <property type="entry name" value="Homeodomain-like"/>
    <property type="match status" value="1"/>
</dbReference>
<dbReference type="InterPro" id="IPR020449">
    <property type="entry name" value="Tscrpt_reg_AraC-type_HTH"/>
</dbReference>
<reference evidence="5 6" key="1">
    <citation type="submission" date="2019-03" db="EMBL/GenBank/DDBJ databases">
        <title>Genomic Encyclopedia of Type Strains, Phase IV (KMG-IV): sequencing the most valuable type-strain genomes for metagenomic binning, comparative biology and taxonomic classification.</title>
        <authorList>
            <person name="Goeker M."/>
        </authorList>
    </citation>
    <scope>NUCLEOTIDE SEQUENCE [LARGE SCALE GENOMIC DNA]</scope>
    <source>
        <strain evidence="5 6">DSM 12121</strain>
    </source>
</reference>
<keyword evidence="1" id="KW-0805">Transcription regulation</keyword>
<name>A0A4V3BLB7_9RHOO</name>
<accession>A0A4V3BLB7</accession>
<evidence type="ECO:0000313" key="6">
    <source>
        <dbReference type="Proteomes" id="UP000295129"/>
    </source>
</evidence>
<evidence type="ECO:0000256" key="1">
    <source>
        <dbReference type="ARBA" id="ARBA00023015"/>
    </source>
</evidence>
<dbReference type="SMART" id="SM00342">
    <property type="entry name" value="HTH_ARAC"/>
    <property type="match status" value="1"/>
</dbReference>
<evidence type="ECO:0000313" key="5">
    <source>
        <dbReference type="EMBL" id="TDN45572.1"/>
    </source>
</evidence>
<dbReference type="InterPro" id="IPR018060">
    <property type="entry name" value="HTH_AraC"/>
</dbReference>
<dbReference type="Pfam" id="PF14525">
    <property type="entry name" value="AraC_binding_2"/>
    <property type="match status" value="1"/>
</dbReference>
<dbReference type="InterPro" id="IPR009057">
    <property type="entry name" value="Homeodomain-like_sf"/>
</dbReference>
<dbReference type="GO" id="GO:0003700">
    <property type="term" value="F:DNA-binding transcription factor activity"/>
    <property type="evidence" value="ECO:0007669"/>
    <property type="project" value="InterPro"/>
</dbReference>
<evidence type="ECO:0000259" key="4">
    <source>
        <dbReference type="PROSITE" id="PS01124"/>
    </source>
</evidence>
<dbReference type="InterPro" id="IPR035418">
    <property type="entry name" value="AraC-bd_2"/>
</dbReference>
<proteinExistence type="predicted"/>
<protein>
    <submittedName>
        <fullName evidence="5">AraC family transcriptional regulator</fullName>
    </submittedName>
</protein>
<evidence type="ECO:0000256" key="2">
    <source>
        <dbReference type="ARBA" id="ARBA00023125"/>
    </source>
</evidence>